<evidence type="ECO:0000256" key="1">
    <source>
        <dbReference type="ARBA" id="ARBA00022714"/>
    </source>
</evidence>
<gene>
    <name evidence="8" type="ORF">SAMN05216481_10611</name>
</gene>
<evidence type="ECO:0000256" key="6">
    <source>
        <dbReference type="SAM" id="Phobius"/>
    </source>
</evidence>
<dbReference type="GO" id="GO:0051537">
    <property type="term" value="F:2 iron, 2 sulfur cluster binding"/>
    <property type="evidence" value="ECO:0007669"/>
    <property type="project" value="UniProtKB-KW"/>
</dbReference>
<dbReference type="InterPro" id="IPR017941">
    <property type="entry name" value="Rieske_2Fe-2S"/>
</dbReference>
<dbReference type="InterPro" id="IPR036922">
    <property type="entry name" value="Rieske_2Fe-2S_sf"/>
</dbReference>
<feature type="transmembrane region" description="Helical" evidence="6">
    <location>
        <begin position="136"/>
        <end position="156"/>
    </location>
</feature>
<dbReference type="PROSITE" id="PS51296">
    <property type="entry name" value="RIESKE"/>
    <property type="match status" value="1"/>
</dbReference>
<dbReference type="AlphaFoldDB" id="A0A1H9F1M2"/>
<evidence type="ECO:0000256" key="2">
    <source>
        <dbReference type="ARBA" id="ARBA00022723"/>
    </source>
</evidence>
<keyword evidence="6" id="KW-0812">Transmembrane</keyword>
<keyword evidence="9" id="KW-1185">Reference proteome</keyword>
<keyword evidence="4" id="KW-0408">Iron</keyword>
<feature type="domain" description="Rieske" evidence="7">
    <location>
        <begin position="209"/>
        <end position="306"/>
    </location>
</feature>
<organism evidence="8 9">
    <name type="scientific">Streptomyces radiopugnans</name>
    <dbReference type="NCBI Taxonomy" id="403935"/>
    <lineage>
        <taxon>Bacteria</taxon>
        <taxon>Bacillati</taxon>
        <taxon>Actinomycetota</taxon>
        <taxon>Actinomycetes</taxon>
        <taxon>Kitasatosporales</taxon>
        <taxon>Streptomycetaceae</taxon>
        <taxon>Streptomyces</taxon>
    </lineage>
</organism>
<dbReference type="GO" id="GO:0004497">
    <property type="term" value="F:monooxygenase activity"/>
    <property type="evidence" value="ECO:0007669"/>
    <property type="project" value="UniProtKB-ARBA"/>
</dbReference>
<evidence type="ECO:0000313" key="8">
    <source>
        <dbReference type="EMBL" id="SEQ31795.1"/>
    </source>
</evidence>
<keyword evidence="6" id="KW-0472">Membrane</keyword>
<accession>A0A1H9F1M2</accession>
<evidence type="ECO:0000259" key="7">
    <source>
        <dbReference type="PROSITE" id="PS51296"/>
    </source>
</evidence>
<dbReference type="Gene3D" id="2.102.10.10">
    <property type="entry name" value="Rieske [2Fe-2S] iron-sulphur domain"/>
    <property type="match status" value="1"/>
</dbReference>
<dbReference type="Pfam" id="PF00355">
    <property type="entry name" value="Rieske"/>
    <property type="match status" value="1"/>
</dbReference>
<dbReference type="STRING" id="403935.SAMN05216481_10611"/>
<keyword evidence="2" id="KW-0479">Metal-binding</keyword>
<keyword evidence="6" id="KW-1133">Transmembrane helix</keyword>
<evidence type="ECO:0000313" key="9">
    <source>
        <dbReference type="Proteomes" id="UP000199055"/>
    </source>
</evidence>
<dbReference type="PANTHER" id="PTHR21266">
    <property type="entry name" value="IRON-SULFUR DOMAIN CONTAINING PROTEIN"/>
    <property type="match status" value="1"/>
</dbReference>
<sequence length="332" mass="34460">MPVSRNVRTAFSTARSAARSALPDPEGPGRVLTAVERLESTPRLDAALGPLRRAVRALPLGGARDALHGRWLGHAVHPLMVQVPIGTWMSAAVLDLLPGQRRGADTLVGLGLAAAAPAALAGWVDWAELRKPQMRVGLVHAAANVAAVGLYSASLTARLRGRRARGRLLGFAGLTAVSVGGALGGHLAYRQAAAVNHAEHVPAVVEPGWHPIGDVADLPVGEPVRRYVGETPVVVVRETGGQVHALADRCSHMAGPLSQGTVADGCVRCPWHGSVFRLADGWNVRGPATSPQPVFETRLVDGRVEARLVADPVEAHRSVAGSAGSTGSGEPA</sequence>
<name>A0A1H9F1M2_9ACTN</name>
<dbReference type="GO" id="GO:0016705">
    <property type="term" value="F:oxidoreductase activity, acting on paired donors, with incorporation or reduction of molecular oxygen"/>
    <property type="evidence" value="ECO:0007669"/>
    <property type="project" value="UniProtKB-ARBA"/>
</dbReference>
<dbReference type="PANTHER" id="PTHR21266:SF60">
    <property type="entry name" value="3-KETOSTEROID-9-ALPHA-MONOOXYGENASE, OXYGENASE COMPONENT"/>
    <property type="match status" value="1"/>
</dbReference>
<dbReference type="GO" id="GO:0051213">
    <property type="term" value="F:dioxygenase activity"/>
    <property type="evidence" value="ECO:0007669"/>
    <property type="project" value="UniProtKB-KW"/>
</dbReference>
<keyword evidence="5" id="KW-0411">Iron-sulfur</keyword>
<dbReference type="CDD" id="cd03467">
    <property type="entry name" value="Rieske"/>
    <property type="match status" value="1"/>
</dbReference>
<keyword evidence="8" id="KW-0223">Dioxygenase</keyword>
<feature type="transmembrane region" description="Helical" evidence="6">
    <location>
        <begin position="168"/>
        <end position="189"/>
    </location>
</feature>
<evidence type="ECO:0000256" key="5">
    <source>
        <dbReference type="ARBA" id="ARBA00023014"/>
    </source>
</evidence>
<dbReference type="InterPro" id="IPR019251">
    <property type="entry name" value="DUF2231_TM"/>
</dbReference>
<protein>
    <submittedName>
        <fullName evidence="8">Ferredoxin subunit of nitrite reductase or a ring-hydroxylating dioxygenase</fullName>
    </submittedName>
</protein>
<feature type="transmembrane region" description="Helical" evidence="6">
    <location>
        <begin position="104"/>
        <end position="124"/>
    </location>
</feature>
<keyword evidence="1" id="KW-0001">2Fe-2S</keyword>
<dbReference type="Pfam" id="PF09990">
    <property type="entry name" value="DUF2231"/>
    <property type="match status" value="1"/>
</dbReference>
<dbReference type="InterPro" id="IPR050584">
    <property type="entry name" value="Cholesterol_7-desaturase"/>
</dbReference>
<proteinExistence type="predicted"/>
<dbReference type="Proteomes" id="UP000199055">
    <property type="component" value="Unassembled WGS sequence"/>
</dbReference>
<dbReference type="GO" id="GO:0046872">
    <property type="term" value="F:metal ion binding"/>
    <property type="evidence" value="ECO:0007669"/>
    <property type="project" value="UniProtKB-KW"/>
</dbReference>
<reference evidence="8 9" key="1">
    <citation type="submission" date="2016-10" db="EMBL/GenBank/DDBJ databases">
        <authorList>
            <person name="de Groot N.N."/>
        </authorList>
    </citation>
    <scope>NUCLEOTIDE SEQUENCE [LARGE SCALE GENOMIC DNA]</scope>
    <source>
        <strain evidence="8 9">CGMCC 4.3519</strain>
    </source>
</reference>
<keyword evidence="3" id="KW-0560">Oxidoreductase</keyword>
<evidence type="ECO:0000256" key="3">
    <source>
        <dbReference type="ARBA" id="ARBA00023002"/>
    </source>
</evidence>
<evidence type="ECO:0000256" key="4">
    <source>
        <dbReference type="ARBA" id="ARBA00023004"/>
    </source>
</evidence>
<dbReference type="EMBL" id="FOET01000006">
    <property type="protein sequence ID" value="SEQ31795.1"/>
    <property type="molecule type" value="Genomic_DNA"/>
</dbReference>
<dbReference type="SUPFAM" id="SSF50022">
    <property type="entry name" value="ISP domain"/>
    <property type="match status" value="1"/>
</dbReference>